<accession>A0A1R1Y9R8</accession>
<protein>
    <submittedName>
        <fullName evidence="2">Repetitive proline-rich cell wall protein</fullName>
    </submittedName>
</protein>
<feature type="chain" id="PRO_5012187332" evidence="1">
    <location>
        <begin position="21"/>
        <end position="615"/>
    </location>
</feature>
<gene>
    <name evidence="2" type="ORF">AYI70_g2092</name>
</gene>
<reference evidence="2 3" key="1">
    <citation type="submission" date="2017-01" db="EMBL/GenBank/DDBJ databases">
        <authorList>
            <person name="Mah S.A."/>
            <person name="Swanson W.J."/>
            <person name="Moy G.W."/>
            <person name="Vacquier V.D."/>
        </authorList>
    </citation>
    <scope>NUCLEOTIDE SEQUENCE [LARGE SCALE GENOMIC DNA]</scope>
    <source>
        <strain evidence="2 3">GSMNP</strain>
    </source>
</reference>
<keyword evidence="3" id="KW-1185">Reference proteome</keyword>
<keyword evidence="1" id="KW-0732">Signal</keyword>
<dbReference type="OrthoDB" id="5545891at2759"/>
<evidence type="ECO:0000313" key="3">
    <source>
        <dbReference type="Proteomes" id="UP000187283"/>
    </source>
</evidence>
<dbReference type="AlphaFoldDB" id="A0A1R1Y9R8"/>
<evidence type="ECO:0000256" key="1">
    <source>
        <dbReference type="SAM" id="SignalP"/>
    </source>
</evidence>
<proteinExistence type="predicted"/>
<feature type="signal peptide" evidence="1">
    <location>
        <begin position="1"/>
        <end position="20"/>
    </location>
</feature>
<dbReference type="Proteomes" id="UP000187283">
    <property type="component" value="Unassembled WGS sequence"/>
</dbReference>
<comment type="caution">
    <text evidence="2">The sequence shown here is derived from an EMBL/GenBank/DDBJ whole genome shotgun (WGS) entry which is preliminary data.</text>
</comment>
<sequence>MKITATISLVATLLSSFTLSAYIGDMGSSLESLDNINIMADSNSNEINCLKPAIRSGCGFNKPVVPVKACGCRSAPVLGRPCHVPPVIRRPCHVPPVIRRPCHVPPVIRRPCHVPPVIRRPCHVPPVIRRPCHVPPIIRRPCHVPPIIRRPCHITATISLVATLLSSFTLSAYIGDMGSSLESLDNINIMADSNSNEINCLKPAIRSGCGFNKPVVPVKACGCRSAPVLGRPCHVPPVIRRPCHVPPVIRRPCHVPPVIRRPCHVPPIIRRPCHVPPIIRRPCHVPPIIRRPCHVPPVIRHHKYIAPVIHHRHHHIPRLCRPPIVYGGCNQAIVAPIVEPVVPPVITPVLPPVVEPVVPPVVEPVLPPVVEPVVPPVVEPVLPPVVEPVVLPVVEPVLPPVVEPVLPPVVEPVCGCLHRCRHRHTSALHFAGHTSALHFAGHIYALRFADHISALHFASRVPAYHQVHYLAISIKYQVSENTLLKSICLNETMSQDGTNIQDSASVSDWEMEILRRISHLEAQRNPIPEYSDASIDVDSDNYIVDKPPPRDLQLYLVLSNALPVISQDFFKSPITGSERRKFLGCCPRNTGMVYGPPSLNEMGISGEFKKEDSKL</sequence>
<dbReference type="EMBL" id="LSSN01000490">
    <property type="protein sequence ID" value="OMJ23689.1"/>
    <property type="molecule type" value="Genomic_DNA"/>
</dbReference>
<evidence type="ECO:0000313" key="2">
    <source>
        <dbReference type="EMBL" id="OMJ23689.1"/>
    </source>
</evidence>
<organism evidence="2 3">
    <name type="scientific">Smittium culicis</name>
    <dbReference type="NCBI Taxonomy" id="133412"/>
    <lineage>
        <taxon>Eukaryota</taxon>
        <taxon>Fungi</taxon>
        <taxon>Fungi incertae sedis</taxon>
        <taxon>Zoopagomycota</taxon>
        <taxon>Kickxellomycotina</taxon>
        <taxon>Harpellomycetes</taxon>
        <taxon>Harpellales</taxon>
        <taxon>Legeriomycetaceae</taxon>
        <taxon>Smittium</taxon>
    </lineage>
</organism>
<name>A0A1R1Y9R8_9FUNG</name>